<dbReference type="PANTHER" id="PTHR12558">
    <property type="entry name" value="CELL DIVISION CYCLE 16,23,27"/>
    <property type="match status" value="1"/>
</dbReference>
<organism evidence="5 6">
    <name type="scientific">Oceanisphaera profunda</name>
    <dbReference type="NCBI Taxonomy" id="1416627"/>
    <lineage>
        <taxon>Bacteria</taxon>
        <taxon>Pseudomonadati</taxon>
        <taxon>Pseudomonadota</taxon>
        <taxon>Gammaproteobacteria</taxon>
        <taxon>Aeromonadales</taxon>
        <taxon>Aeromonadaceae</taxon>
        <taxon>Oceanisphaera</taxon>
    </lineage>
</organism>
<dbReference type="AlphaFoldDB" id="A0A1Y0D8P8"/>
<feature type="signal peptide" evidence="4">
    <location>
        <begin position="1"/>
        <end position="20"/>
    </location>
</feature>
<dbReference type="InterPro" id="IPR011990">
    <property type="entry name" value="TPR-like_helical_dom_sf"/>
</dbReference>
<evidence type="ECO:0000256" key="1">
    <source>
        <dbReference type="ARBA" id="ARBA00022737"/>
    </source>
</evidence>
<feature type="repeat" description="TPR" evidence="3">
    <location>
        <begin position="200"/>
        <end position="233"/>
    </location>
</feature>
<evidence type="ECO:0000256" key="3">
    <source>
        <dbReference type="PROSITE-ProRule" id="PRU00339"/>
    </source>
</evidence>
<dbReference type="InterPro" id="IPR013105">
    <property type="entry name" value="TPR_2"/>
</dbReference>
<dbReference type="PANTHER" id="PTHR12558:SF13">
    <property type="entry name" value="CELL DIVISION CYCLE PROTEIN 27 HOMOLOG"/>
    <property type="match status" value="1"/>
</dbReference>
<feature type="chain" id="PRO_5012847029" evidence="4">
    <location>
        <begin position="21"/>
        <end position="317"/>
    </location>
</feature>
<reference evidence="5 6" key="1">
    <citation type="journal article" date="2014" name="Int. J. Syst. Evol. Microbiol.">
        <title>Oceanisphaera profunda sp. nov., a marine bacterium isolated from deep-sea sediment, and emended description of the genus Oceanisphaera.</title>
        <authorList>
            <person name="Xu Z."/>
            <person name="Zhang X.Y."/>
            <person name="Su H.N."/>
            <person name="Yu Z.C."/>
            <person name="Liu C."/>
            <person name="Li H."/>
            <person name="Chen X.L."/>
            <person name="Song X.Y."/>
            <person name="Xie B.B."/>
            <person name="Qin Q.L."/>
            <person name="Zhou B.C."/>
            <person name="Shi M."/>
            <person name="Huang Y."/>
            <person name="Zhang Y.Z."/>
        </authorList>
    </citation>
    <scope>NUCLEOTIDE SEQUENCE [LARGE SCALE GENOMIC DNA]</scope>
    <source>
        <strain evidence="5 6">SM1222</strain>
    </source>
</reference>
<keyword evidence="6" id="KW-1185">Reference proteome</keyword>
<evidence type="ECO:0000256" key="2">
    <source>
        <dbReference type="ARBA" id="ARBA00022803"/>
    </source>
</evidence>
<accession>A0A1Y0D8P8</accession>
<dbReference type="PROSITE" id="PS50005">
    <property type="entry name" value="TPR"/>
    <property type="match status" value="3"/>
</dbReference>
<protein>
    <submittedName>
        <fullName evidence="5">Uncharacterized protein</fullName>
    </submittedName>
</protein>
<dbReference type="PROSITE" id="PS51257">
    <property type="entry name" value="PROKAR_LIPOPROTEIN"/>
    <property type="match status" value="1"/>
</dbReference>
<dbReference type="Pfam" id="PF14559">
    <property type="entry name" value="TPR_19"/>
    <property type="match status" value="1"/>
</dbReference>
<evidence type="ECO:0000256" key="4">
    <source>
        <dbReference type="SAM" id="SignalP"/>
    </source>
</evidence>
<dbReference type="SMART" id="SM00028">
    <property type="entry name" value="TPR"/>
    <property type="match status" value="4"/>
</dbReference>
<dbReference type="Proteomes" id="UP000243937">
    <property type="component" value="Chromosome"/>
</dbReference>
<gene>
    <name evidence="5" type="ORF">CBP31_14275</name>
</gene>
<evidence type="ECO:0000313" key="5">
    <source>
        <dbReference type="EMBL" id="ART83654.1"/>
    </source>
</evidence>
<feature type="repeat" description="TPR" evidence="3">
    <location>
        <begin position="80"/>
        <end position="113"/>
    </location>
</feature>
<dbReference type="Gene3D" id="1.25.40.10">
    <property type="entry name" value="Tetratricopeptide repeat domain"/>
    <property type="match status" value="3"/>
</dbReference>
<dbReference type="OrthoDB" id="1668776at2"/>
<dbReference type="RefSeq" id="WP_087038333.1">
    <property type="nucleotide sequence ID" value="NZ_CP021377.1"/>
</dbReference>
<sequence length="317" mass="35058">MNYKILALVTVMMLTGCATSNELEGHKGVFGSKAAGAGVIKPTTAAEAGMLVTQSQASGDTDAMIYAYTQALAFSDFDKAEVYLNIAGLEQQRNNNSQAEQAYRQAMSEAPKRQDIKESLALLMVDMKRHQEAETLLQEVVMNDQTRLKATPAGADVCTIDPQSPWRSYNGLGLLADIQEQGELARKYYLCALKIHSGLAMLHTNLGFSYYLNDQYAQAEQALTRAVNLDPQYQRAWSNLGLLYYRWDRKSDALMALRKNGSQAEALNDLGYIAMMDGAYEEASSLFQRAIDASPRYYPKAVANLNQVKTMAVVSNR</sequence>
<name>A0A1Y0D8P8_9GAMM</name>
<dbReference type="InterPro" id="IPR019734">
    <property type="entry name" value="TPR_rpt"/>
</dbReference>
<dbReference type="KEGG" id="opf:CBP31_14275"/>
<dbReference type="SUPFAM" id="SSF48452">
    <property type="entry name" value="TPR-like"/>
    <property type="match status" value="1"/>
</dbReference>
<feature type="repeat" description="TPR" evidence="3">
    <location>
        <begin position="264"/>
        <end position="297"/>
    </location>
</feature>
<dbReference type="EMBL" id="CP021377">
    <property type="protein sequence ID" value="ART83654.1"/>
    <property type="molecule type" value="Genomic_DNA"/>
</dbReference>
<dbReference type="Pfam" id="PF13432">
    <property type="entry name" value="TPR_16"/>
    <property type="match status" value="1"/>
</dbReference>
<evidence type="ECO:0000313" key="6">
    <source>
        <dbReference type="Proteomes" id="UP000243937"/>
    </source>
</evidence>
<keyword evidence="1" id="KW-0677">Repeat</keyword>
<keyword evidence="2 3" id="KW-0802">TPR repeat</keyword>
<proteinExistence type="predicted"/>
<dbReference type="Pfam" id="PF07719">
    <property type="entry name" value="TPR_2"/>
    <property type="match status" value="1"/>
</dbReference>
<keyword evidence="4" id="KW-0732">Signal</keyword>